<dbReference type="AlphaFoldDB" id="A0A8X7BGS5"/>
<gene>
    <name evidence="1" type="ORF">TNCV_4072721</name>
</gene>
<comment type="caution">
    <text evidence="1">The sequence shown here is derived from an EMBL/GenBank/DDBJ whole genome shotgun (WGS) entry which is preliminary data.</text>
</comment>
<reference evidence="1" key="1">
    <citation type="submission" date="2020-08" db="EMBL/GenBank/DDBJ databases">
        <title>Multicomponent nature underlies the extraordinary mechanical properties of spider dragline silk.</title>
        <authorList>
            <person name="Kono N."/>
            <person name="Nakamura H."/>
            <person name="Mori M."/>
            <person name="Yoshida Y."/>
            <person name="Ohtoshi R."/>
            <person name="Malay A.D."/>
            <person name="Moran D.A.P."/>
            <person name="Tomita M."/>
            <person name="Numata K."/>
            <person name="Arakawa K."/>
        </authorList>
    </citation>
    <scope>NUCLEOTIDE SEQUENCE</scope>
</reference>
<keyword evidence="2" id="KW-1185">Reference proteome</keyword>
<dbReference type="EMBL" id="BMAU01021390">
    <property type="protein sequence ID" value="GFY29959.1"/>
    <property type="molecule type" value="Genomic_DNA"/>
</dbReference>
<organism evidence="1 2">
    <name type="scientific">Trichonephila clavipes</name>
    <name type="common">Golden silk orbweaver</name>
    <name type="synonym">Nephila clavipes</name>
    <dbReference type="NCBI Taxonomy" id="2585209"/>
    <lineage>
        <taxon>Eukaryota</taxon>
        <taxon>Metazoa</taxon>
        <taxon>Ecdysozoa</taxon>
        <taxon>Arthropoda</taxon>
        <taxon>Chelicerata</taxon>
        <taxon>Arachnida</taxon>
        <taxon>Araneae</taxon>
        <taxon>Araneomorphae</taxon>
        <taxon>Entelegynae</taxon>
        <taxon>Araneoidea</taxon>
        <taxon>Nephilidae</taxon>
        <taxon>Trichonephila</taxon>
    </lineage>
</organism>
<dbReference type="Proteomes" id="UP000887159">
    <property type="component" value="Unassembled WGS sequence"/>
</dbReference>
<protein>
    <submittedName>
        <fullName evidence="1">Uncharacterized protein</fullName>
    </submittedName>
</protein>
<proteinExistence type="predicted"/>
<evidence type="ECO:0000313" key="1">
    <source>
        <dbReference type="EMBL" id="GFY29959.1"/>
    </source>
</evidence>
<sequence length="89" mass="9883">MEHRCQLDWRLSGSQHLEKVGSSLCPGKVCPSLLYGLVDSLVNRPIDLMTPDIYCLLLKVSGRAYFCIGAQGLKESLDVPVETLKLFES</sequence>
<evidence type="ECO:0000313" key="2">
    <source>
        <dbReference type="Proteomes" id="UP000887159"/>
    </source>
</evidence>
<accession>A0A8X7BGS5</accession>
<name>A0A8X7BGS5_TRICX</name>